<evidence type="ECO:0000313" key="2">
    <source>
        <dbReference type="EMBL" id="BBK24283.1"/>
    </source>
</evidence>
<keyword evidence="3" id="KW-1185">Reference proteome</keyword>
<dbReference type="EMBL" id="AP019697">
    <property type="protein sequence ID" value="BBK24283.1"/>
    <property type="molecule type" value="Genomic_DNA"/>
</dbReference>
<dbReference type="InterPro" id="IPR029787">
    <property type="entry name" value="Nucleotide_cyclase"/>
</dbReference>
<gene>
    <name evidence="2" type="ORF">Dia5BBH33_02180</name>
</gene>
<feature type="domain" description="GGDEF" evidence="1">
    <location>
        <begin position="461"/>
        <end position="591"/>
    </location>
</feature>
<dbReference type="InterPro" id="IPR050469">
    <property type="entry name" value="Diguanylate_Cyclase"/>
</dbReference>
<dbReference type="AlphaFoldDB" id="A0A8E4MC13"/>
<dbReference type="InterPro" id="IPR019494">
    <property type="entry name" value="FIST_C"/>
</dbReference>
<dbReference type="InterPro" id="IPR000160">
    <property type="entry name" value="GGDEF_dom"/>
</dbReference>
<dbReference type="Pfam" id="PF08495">
    <property type="entry name" value="FIST"/>
    <property type="match status" value="1"/>
</dbReference>
<dbReference type="GO" id="GO:0052621">
    <property type="term" value="F:diguanylate cyclase activity"/>
    <property type="evidence" value="ECO:0007669"/>
    <property type="project" value="TreeGrafter"/>
</dbReference>
<sequence length="597" mass="66416">MALYRNTYTLQDIAELSGCIKAFQEAHPTPAPYLSISIFTHWNDPALIQAMTDGLSKAFPRAAIAGLTTAGGIEDGQMNTGKTILSFMAFDESPVEVLHYNMKDMSIKDAAEKCFEVCRNMKDLRAVEILETQLTGNVEPFLDAISALPPSVAIFGGGADTDDLNQPSYIFDKEAIMNEGFVIMLFRGTVKVLTRSVLGWQPLGRQVTITAMDGNMVIKELDHIAVNFYEKYLKIDPSVDFDKKTLSFSLVVEKDGVELARLPMSCRKDGSLVFNIALHVGDKLRMAYGDPNEIINGSRRVLGRIRDFGPQGMLLFSCVVRRYYLKDDVNQILSAYERITPAAGGYTRGEIDRIEGHVYTMNMNLVSAAFREETKDHKRTIADITGDPSHMENDPALNLDDSLSTVQRLASFITVTSKELSDAYQKLAFVASHDSLTDLLNRGRIEWVLRHLIEDTNKTHHTFSAIMIDIDSFKHINDTYGHSVGDDVLIRLADIMKSGVRPTDYAGRWGGDEFVILLPDTDIDQSEKVADRMRKNFAEADILPDGKAVTASFGVTTSYEGETLESFYRRMDSALYTAKGAGKNQVILLRSEKSANN</sequence>
<proteinExistence type="predicted"/>
<dbReference type="CDD" id="cd01949">
    <property type="entry name" value="GGDEF"/>
    <property type="match status" value="1"/>
</dbReference>
<dbReference type="Gene3D" id="3.30.70.270">
    <property type="match status" value="1"/>
</dbReference>
<accession>A0A8E4MC13</accession>
<evidence type="ECO:0000313" key="3">
    <source>
        <dbReference type="Proteomes" id="UP000320585"/>
    </source>
</evidence>
<dbReference type="Proteomes" id="UP000320585">
    <property type="component" value="Chromosome"/>
</dbReference>
<dbReference type="KEGG" id="dho:Dia5BBH33_02180"/>
<dbReference type="SMART" id="SM01204">
    <property type="entry name" value="FIST_C"/>
    <property type="match status" value="1"/>
</dbReference>
<organism evidence="2 3">
    <name type="scientific">Dialister hominis</name>
    <dbReference type="NCBI Taxonomy" id="2582419"/>
    <lineage>
        <taxon>Bacteria</taxon>
        <taxon>Bacillati</taxon>
        <taxon>Bacillota</taxon>
        <taxon>Negativicutes</taxon>
        <taxon>Veillonellales</taxon>
        <taxon>Veillonellaceae</taxon>
        <taxon>Dialister</taxon>
    </lineage>
</organism>
<dbReference type="SUPFAM" id="SSF55073">
    <property type="entry name" value="Nucleotide cyclase"/>
    <property type="match status" value="1"/>
</dbReference>
<name>A0A8E4MC13_9FIRM</name>
<dbReference type="Pfam" id="PF10442">
    <property type="entry name" value="FIST_C"/>
    <property type="match status" value="1"/>
</dbReference>
<dbReference type="PROSITE" id="PS50887">
    <property type="entry name" value="GGDEF"/>
    <property type="match status" value="1"/>
</dbReference>
<dbReference type="InterPro" id="IPR013702">
    <property type="entry name" value="FIST_domain_N"/>
</dbReference>
<dbReference type="PANTHER" id="PTHR45138">
    <property type="entry name" value="REGULATORY COMPONENTS OF SENSORY TRANSDUCTION SYSTEM"/>
    <property type="match status" value="1"/>
</dbReference>
<reference evidence="3" key="1">
    <citation type="submission" date="2019-05" db="EMBL/GenBank/DDBJ databases">
        <title>Complete genome sequencing of Dialister sp. strain 5BBH33.</title>
        <authorList>
            <person name="Sakamoto M."/>
            <person name="Murakami T."/>
            <person name="Mori H."/>
        </authorList>
    </citation>
    <scope>NUCLEOTIDE SEQUENCE [LARGE SCALE GENOMIC DNA]</scope>
    <source>
        <strain evidence="3">5BBH33</strain>
    </source>
</reference>
<dbReference type="FunFam" id="3.30.70.270:FF:000001">
    <property type="entry name" value="Diguanylate cyclase domain protein"/>
    <property type="match status" value="1"/>
</dbReference>
<dbReference type="SMART" id="SM00267">
    <property type="entry name" value="GGDEF"/>
    <property type="match status" value="1"/>
</dbReference>
<dbReference type="SMART" id="SM00897">
    <property type="entry name" value="FIST"/>
    <property type="match status" value="1"/>
</dbReference>
<dbReference type="Pfam" id="PF00990">
    <property type="entry name" value="GGDEF"/>
    <property type="match status" value="1"/>
</dbReference>
<dbReference type="NCBIfam" id="TIGR00254">
    <property type="entry name" value="GGDEF"/>
    <property type="match status" value="1"/>
</dbReference>
<protein>
    <recommendedName>
        <fullName evidence="1">GGDEF domain-containing protein</fullName>
    </recommendedName>
</protein>
<dbReference type="InterPro" id="IPR043128">
    <property type="entry name" value="Rev_trsase/Diguanyl_cyclase"/>
</dbReference>
<evidence type="ECO:0000259" key="1">
    <source>
        <dbReference type="PROSITE" id="PS50887"/>
    </source>
</evidence>
<dbReference type="PANTHER" id="PTHR45138:SF9">
    <property type="entry name" value="DIGUANYLATE CYCLASE DGCM-RELATED"/>
    <property type="match status" value="1"/>
</dbReference>